<dbReference type="PANTHER" id="PTHR13847:SF185">
    <property type="entry name" value="FAD DEPENDENT OXIDOREDUCTASE SUPERFAMILY (AFU_ORTHOLOGUE AFUA_3G02360)"/>
    <property type="match status" value="1"/>
</dbReference>
<dbReference type="SUPFAM" id="SSF51971">
    <property type="entry name" value="Nucleotide-binding domain"/>
    <property type="match status" value="1"/>
</dbReference>
<dbReference type="Proteomes" id="UP000315522">
    <property type="component" value="Unassembled WGS sequence"/>
</dbReference>
<gene>
    <name evidence="2" type="ORF">LAWI1_G001985</name>
</gene>
<dbReference type="InterPro" id="IPR036188">
    <property type="entry name" value="FAD/NAD-bd_sf"/>
</dbReference>
<accession>A0A559MIH7</accession>
<reference evidence="2 3" key="1">
    <citation type="submission" date="2018-05" db="EMBL/GenBank/DDBJ databases">
        <title>Genome sequencing and assembly of the regulated plant pathogen Lachnellula willkommii and related sister species for the development of diagnostic species identification markers.</title>
        <authorList>
            <person name="Giroux E."/>
            <person name="Bilodeau G."/>
        </authorList>
    </citation>
    <scope>NUCLEOTIDE SEQUENCE [LARGE SCALE GENOMIC DNA]</scope>
    <source>
        <strain evidence="2 3">CBS 172.35</strain>
    </source>
</reference>
<evidence type="ECO:0000259" key="1">
    <source>
        <dbReference type="Pfam" id="PF01266"/>
    </source>
</evidence>
<dbReference type="Pfam" id="PF01266">
    <property type="entry name" value="DAO"/>
    <property type="match status" value="1"/>
</dbReference>
<comment type="caution">
    <text evidence="2">The sequence shown here is derived from an EMBL/GenBank/DDBJ whole genome shotgun (WGS) entry which is preliminary data.</text>
</comment>
<name>A0A559MIH7_9HELO</name>
<proteinExistence type="predicted"/>
<dbReference type="AlphaFoldDB" id="A0A559MIH7"/>
<evidence type="ECO:0000313" key="3">
    <source>
        <dbReference type="Proteomes" id="UP000315522"/>
    </source>
</evidence>
<protein>
    <submittedName>
        <fullName evidence="2">Putative oxidoreductase</fullName>
    </submittedName>
</protein>
<dbReference type="Gene3D" id="3.30.9.10">
    <property type="entry name" value="D-Amino Acid Oxidase, subunit A, domain 2"/>
    <property type="match status" value="1"/>
</dbReference>
<dbReference type="InterPro" id="IPR006076">
    <property type="entry name" value="FAD-dep_OxRdtase"/>
</dbReference>
<dbReference type="Gene3D" id="3.50.50.60">
    <property type="entry name" value="FAD/NAD(P)-binding domain"/>
    <property type="match status" value="1"/>
</dbReference>
<dbReference type="GO" id="GO:0005770">
    <property type="term" value="C:late endosome"/>
    <property type="evidence" value="ECO:0007669"/>
    <property type="project" value="TreeGrafter"/>
</dbReference>
<organism evidence="2 3">
    <name type="scientific">Lachnellula willkommii</name>
    <dbReference type="NCBI Taxonomy" id="215461"/>
    <lineage>
        <taxon>Eukaryota</taxon>
        <taxon>Fungi</taxon>
        <taxon>Dikarya</taxon>
        <taxon>Ascomycota</taxon>
        <taxon>Pezizomycotina</taxon>
        <taxon>Leotiomycetes</taxon>
        <taxon>Helotiales</taxon>
        <taxon>Lachnaceae</taxon>
        <taxon>Lachnellula</taxon>
    </lineage>
</organism>
<dbReference type="PANTHER" id="PTHR13847">
    <property type="entry name" value="SARCOSINE DEHYDROGENASE-RELATED"/>
    <property type="match status" value="1"/>
</dbReference>
<sequence>MAQSTVILGSGIIGVSTAYHLSQSSPASSIHLVEPSPELFASASGFAGGFLAADWFSPPVTDLARLSFDEHKSLAAEFGGKEKWGYSRSISLSYTAGRASRIGRRGDDWLRQDSSRLDTAVGVSEFADGHAGSSGPEWLSRSAGDKIDLFGEEGSTAQVDPRRLCEFLLAACLERGVQLHHPARAVSIDKDMRDELSSIRLVNTKTNMVSDIPCSKILIAAGAWSPQVFSTLFPTSQTKIPISSLAGYSLVVRSPRWSKEDEGKGCHAIFTSDEDGYSPELFSRMGGEIYIAGLNDASLALPGLATESKIEEIAVNKLRKTAQRLLGISENLEEIEIVRKGLCFRPVTKQGTPIIAKIHDENLGGLSTRGAGEGGVWLAAGHGPWGISLSLGTGKVMSEMILGKLTSVNVEGLRP</sequence>
<keyword evidence="3" id="KW-1185">Reference proteome</keyword>
<dbReference type="GO" id="GO:0005829">
    <property type="term" value="C:cytosol"/>
    <property type="evidence" value="ECO:0007669"/>
    <property type="project" value="GOC"/>
</dbReference>
<dbReference type="EMBL" id="QGML01000252">
    <property type="protein sequence ID" value="TVY92761.1"/>
    <property type="molecule type" value="Genomic_DNA"/>
</dbReference>
<feature type="domain" description="FAD dependent oxidoreductase" evidence="1">
    <location>
        <begin position="6"/>
        <end position="400"/>
    </location>
</feature>
<evidence type="ECO:0000313" key="2">
    <source>
        <dbReference type="EMBL" id="TVY92761.1"/>
    </source>
</evidence>
<dbReference type="GO" id="GO:0042147">
    <property type="term" value="P:retrograde transport, endosome to Golgi"/>
    <property type="evidence" value="ECO:0007669"/>
    <property type="project" value="TreeGrafter"/>
</dbReference>